<feature type="non-terminal residue" evidence="1">
    <location>
        <position position="217"/>
    </location>
</feature>
<gene>
    <name evidence="1" type="ORF">RFI_27274</name>
</gene>
<organism evidence="1 2">
    <name type="scientific">Reticulomyxa filosa</name>
    <dbReference type="NCBI Taxonomy" id="46433"/>
    <lineage>
        <taxon>Eukaryota</taxon>
        <taxon>Sar</taxon>
        <taxon>Rhizaria</taxon>
        <taxon>Retaria</taxon>
        <taxon>Foraminifera</taxon>
        <taxon>Monothalamids</taxon>
        <taxon>Reticulomyxidae</taxon>
        <taxon>Reticulomyxa</taxon>
    </lineage>
</organism>
<proteinExistence type="predicted"/>
<evidence type="ECO:0008006" key="3">
    <source>
        <dbReference type="Google" id="ProtNLM"/>
    </source>
</evidence>
<evidence type="ECO:0000313" key="1">
    <source>
        <dbReference type="EMBL" id="ETO10104.1"/>
    </source>
</evidence>
<dbReference type="SUPFAM" id="SSF52047">
    <property type="entry name" value="RNI-like"/>
    <property type="match status" value="1"/>
</dbReference>
<dbReference type="Proteomes" id="UP000023152">
    <property type="component" value="Unassembled WGS sequence"/>
</dbReference>
<comment type="caution">
    <text evidence="1">The sequence shown here is derived from an EMBL/GenBank/DDBJ whole genome shotgun (WGS) entry which is preliminary data.</text>
</comment>
<evidence type="ECO:0000313" key="2">
    <source>
        <dbReference type="Proteomes" id="UP000023152"/>
    </source>
</evidence>
<dbReference type="InterPro" id="IPR036047">
    <property type="entry name" value="F-box-like_dom_sf"/>
</dbReference>
<name>X6M865_RETFI</name>
<dbReference type="SUPFAM" id="SSF81383">
    <property type="entry name" value="F-box domain"/>
    <property type="match status" value="1"/>
</dbReference>
<accession>X6M865</accession>
<keyword evidence="2" id="KW-1185">Reference proteome</keyword>
<dbReference type="Gene3D" id="1.20.1280.50">
    <property type="match status" value="1"/>
</dbReference>
<dbReference type="AlphaFoldDB" id="X6M865"/>
<protein>
    <recommendedName>
        <fullName evidence="3">F-box domain-containing protein</fullName>
    </recommendedName>
</protein>
<dbReference type="OrthoDB" id="613853at2759"/>
<dbReference type="EMBL" id="ASPP01023661">
    <property type="protein sequence ID" value="ETO10104.1"/>
    <property type="molecule type" value="Genomic_DNA"/>
</dbReference>
<sequence>MDSNYSDIKIVCPTENGVSYGKSTCFGLLPDDLLSYGVMAFLTVKELCMMSCVCCRWLHLSSADVRLLPKKKKSQLNMRSQIATKKKKKKKSHWKRMIFPVEIGQRQLFSEKMDKKLDGTKEKTKDWQSEVAYKLVAKHKGTLEVLKWCGLETLTKGMHRVFHTSTSILDKRSFDKLQTLHFCNLLNITDKVIANVVSQCPRLTECSVSGCVTLTDQ</sequence>
<dbReference type="CDD" id="cd09917">
    <property type="entry name" value="F-box_SF"/>
    <property type="match status" value="1"/>
</dbReference>
<dbReference type="InterPro" id="IPR032675">
    <property type="entry name" value="LRR_dom_sf"/>
</dbReference>
<dbReference type="Gene3D" id="3.80.10.10">
    <property type="entry name" value="Ribonuclease Inhibitor"/>
    <property type="match status" value="1"/>
</dbReference>
<reference evidence="1 2" key="1">
    <citation type="journal article" date="2013" name="Curr. Biol.">
        <title>The Genome of the Foraminiferan Reticulomyxa filosa.</title>
        <authorList>
            <person name="Glockner G."/>
            <person name="Hulsmann N."/>
            <person name="Schleicher M."/>
            <person name="Noegel A.A."/>
            <person name="Eichinger L."/>
            <person name="Gallinger C."/>
            <person name="Pawlowski J."/>
            <person name="Sierra R."/>
            <person name="Euteneuer U."/>
            <person name="Pillet L."/>
            <person name="Moustafa A."/>
            <person name="Platzer M."/>
            <person name="Groth M."/>
            <person name="Szafranski K."/>
            <person name="Schliwa M."/>
        </authorList>
    </citation>
    <scope>NUCLEOTIDE SEQUENCE [LARGE SCALE GENOMIC DNA]</scope>
</reference>